<dbReference type="Pfam" id="PF01088">
    <property type="entry name" value="Peptidase_C12"/>
    <property type="match status" value="1"/>
</dbReference>
<dbReference type="SUPFAM" id="SSF54001">
    <property type="entry name" value="Cysteine proteinases"/>
    <property type="match status" value="1"/>
</dbReference>
<protein>
    <submittedName>
        <fullName evidence="8">Uncharacterized protein</fullName>
    </submittedName>
</protein>
<reference evidence="8" key="1">
    <citation type="submission" date="2020-11" db="EMBL/GenBank/DDBJ databases">
        <authorList>
            <person name="Tran Van P."/>
        </authorList>
    </citation>
    <scope>NUCLEOTIDE SEQUENCE</scope>
</reference>
<evidence type="ECO:0000256" key="3">
    <source>
        <dbReference type="PROSITE-ProRule" id="PRU01393"/>
    </source>
</evidence>
<dbReference type="InterPro" id="IPR020067">
    <property type="entry name" value="Frizzled_dom"/>
</dbReference>
<sequence>MPMTTRQATATVVNKKKKEKQQRVKGKRVLGRKSSDDDDDDSSLWGSCECGVQQSYSRLPPPTIDDDDTDNNNKKSADSSHRYVSLPHQLTSLRAVFCAYANLKHRLLMRGGCGGASDRSAIRWTNVVEALMSVTFVLFLAVAGYWLAAGCETLPSFTLGEFHALVQRALLEEEEKAASGTRTTVGDDYGVTSSRNAVDRSSSTATVYAVSTTMEKALRVDGGDDDDTNGSKRHEWFFLLWRSVTGVLREALPYPLTSYPNMVGHRGPQESEQVIATLAAILTTTRCNPLVHPFVCSVLEPFCTVVRGGPSAPAPAGGPSTQQHHVVKPPCRQFCQTNPMAVINKFLKEAGVPENFEMVDFPDLDVDRICETISPKPPNIHATRESEEPKEIYFVKESFPNASGPIAMIHAFQLPREAILAKFEDDCNQDQTPEARVTALKDYKELMEKQAKSESQLPTMELTPYYYVAIVQHQGTMHELGWKQNWTQSTWTNLFCQNFRPRCCQGMQEIHPRKPWRT</sequence>
<evidence type="ECO:0000313" key="8">
    <source>
        <dbReference type="EMBL" id="CAD7272281.1"/>
    </source>
</evidence>
<proteinExistence type="inferred from homology"/>
<feature type="domain" description="UCH catalytic" evidence="7">
    <location>
        <begin position="330"/>
        <end position="518"/>
    </location>
</feature>
<dbReference type="Gene3D" id="1.10.2000.10">
    <property type="entry name" value="Frizzled cysteine-rich domain"/>
    <property type="match status" value="1"/>
</dbReference>
<dbReference type="Proteomes" id="UP000678499">
    <property type="component" value="Unassembled WGS sequence"/>
</dbReference>
<gene>
    <name evidence="8" type="ORF">NMOB1V02_LOCUS223</name>
</gene>
<dbReference type="InterPro" id="IPR038765">
    <property type="entry name" value="Papain-like_cys_pep_sf"/>
</dbReference>
<evidence type="ECO:0000256" key="1">
    <source>
        <dbReference type="ARBA" id="ARBA00023157"/>
    </source>
</evidence>
<dbReference type="AlphaFoldDB" id="A0A7R9BCV0"/>
<evidence type="ECO:0000256" key="2">
    <source>
        <dbReference type="PROSITE-ProRule" id="PRU00090"/>
    </source>
</evidence>
<evidence type="ECO:0000256" key="4">
    <source>
        <dbReference type="SAM" id="MobiDB-lite"/>
    </source>
</evidence>
<dbReference type="EMBL" id="CAJPEX010000016">
    <property type="protein sequence ID" value="CAG0912433.1"/>
    <property type="molecule type" value="Genomic_DNA"/>
</dbReference>
<dbReference type="CDD" id="cd07066">
    <property type="entry name" value="CRD_FZ"/>
    <property type="match status" value="1"/>
</dbReference>
<keyword evidence="5" id="KW-0472">Membrane</keyword>
<keyword evidence="5" id="KW-0812">Transmembrane</keyword>
<dbReference type="GO" id="GO:0004843">
    <property type="term" value="F:cysteine-type deubiquitinase activity"/>
    <property type="evidence" value="ECO:0007669"/>
    <property type="project" value="InterPro"/>
</dbReference>
<evidence type="ECO:0000259" key="7">
    <source>
        <dbReference type="PROSITE" id="PS52048"/>
    </source>
</evidence>
<keyword evidence="5" id="KW-1133">Transmembrane helix</keyword>
<dbReference type="EMBL" id="OA882053">
    <property type="protein sequence ID" value="CAD7272281.1"/>
    <property type="molecule type" value="Genomic_DNA"/>
</dbReference>
<dbReference type="InterPro" id="IPR001578">
    <property type="entry name" value="Peptidase_C12_UCH"/>
</dbReference>
<dbReference type="Pfam" id="PF01392">
    <property type="entry name" value="Fz"/>
    <property type="match status" value="1"/>
</dbReference>
<dbReference type="SUPFAM" id="SSF63501">
    <property type="entry name" value="Frizzled cysteine-rich domain"/>
    <property type="match status" value="1"/>
</dbReference>
<feature type="compositionally biased region" description="Basic residues" evidence="4">
    <location>
        <begin position="14"/>
        <end position="31"/>
    </location>
</feature>
<feature type="domain" description="FZ" evidence="6">
    <location>
        <begin position="249"/>
        <end position="373"/>
    </location>
</feature>
<feature type="compositionally biased region" description="Polar residues" evidence="4">
    <location>
        <begin position="1"/>
        <end position="11"/>
    </location>
</feature>
<feature type="transmembrane region" description="Helical" evidence="5">
    <location>
        <begin position="127"/>
        <end position="148"/>
    </location>
</feature>
<comment type="caution">
    <text evidence="2">Lacks conserved residue(s) required for the propagation of feature annotation.</text>
</comment>
<dbReference type="InterPro" id="IPR036790">
    <property type="entry name" value="Frizzled_dom_sf"/>
</dbReference>
<feature type="compositionally biased region" description="Basic and acidic residues" evidence="4">
    <location>
        <begin position="71"/>
        <end position="81"/>
    </location>
</feature>
<dbReference type="PROSITE" id="PS52048">
    <property type="entry name" value="UCH_DOMAIN"/>
    <property type="match status" value="1"/>
</dbReference>
<organism evidence="8">
    <name type="scientific">Notodromas monacha</name>
    <dbReference type="NCBI Taxonomy" id="399045"/>
    <lineage>
        <taxon>Eukaryota</taxon>
        <taxon>Metazoa</taxon>
        <taxon>Ecdysozoa</taxon>
        <taxon>Arthropoda</taxon>
        <taxon>Crustacea</taxon>
        <taxon>Oligostraca</taxon>
        <taxon>Ostracoda</taxon>
        <taxon>Podocopa</taxon>
        <taxon>Podocopida</taxon>
        <taxon>Cypridocopina</taxon>
        <taxon>Cypridoidea</taxon>
        <taxon>Cyprididae</taxon>
        <taxon>Notodromas</taxon>
    </lineage>
</organism>
<dbReference type="OrthoDB" id="427186at2759"/>
<comment type="similarity">
    <text evidence="3">Belongs to the peptidase C12 family.</text>
</comment>
<evidence type="ECO:0000313" key="9">
    <source>
        <dbReference type="Proteomes" id="UP000678499"/>
    </source>
</evidence>
<dbReference type="PROSITE" id="PS50038">
    <property type="entry name" value="FZ"/>
    <property type="match status" value="1"/>
</dbReference>
<name>A0A7R9BCV0_9CRUS</name>
<accession>A0A7R9BCV0</accession>
<keyword evidence="1" id="KW-1015">Disulfide bond</keyword>
<dbReference type="GO" id="GO:0006511">
    <property type="term" value="P:ubiquitin-dependent protein catabolic process"/>
    <property type="evidence" value="ECO:0007669"/>
    <property type="project" value="InterPro"/>
</dbReference>
<evidence type="ECO:0000256" key="5">
    <source>
        <dbReference type="SAM" id="Phobius"/>
    </source>
</evidence>
<feature type="region of interest" description="Disordered" evidence="4">
    <location>
        <begin position="1"/>
        <end position="81"/>
    </location>
</feature>
<keyword evidence="9" id="KW-1185">Reference proteome</keyword>
<evidence type="ECO:0000259" key="6">
    <source>
        <dbReference type="PROSITE" id="PS50038"/>
    </source>
</evidence>